<organism evidence="3 4">
    <name type="scientific">Plectosphaerella plurivora</name>
    <dbReference type="NCBI Taxonomy" id="936078"/>
    <lineage>
        <taxon>Eukaryota</taxon>
        <taxon>Fungi</taxon>
        <taxon>Dikarya</taxon>
        <taxon>Ascomycota</taxon>
        <taxon>Pezizomycotina</taxon>
        <taxon>Sordariomycetes</taxon>
        <taxon>Hypocreomycetidae</taxon>
        <taxon>Glomerellales</taxon>
        <taxon>Plectosphaerellaceae</taxon>
        <taxon>Plectosphaerella</taxon>
    </lineage>
</organism>
<feature type="signal peptide" evidence="2">
    <location>
        <begin position="1"/>
        <end position="20"/>
    </location>
</feature>
<feature type="region of interest" description="Disordered" evidence="1">
    <location>
        <begin position="523"/>
        <end position="548"/>
    </location>
</feature>
<dbReference type="AlphaFoldDB" id="A0A9P8VGR3"/>
<evidence type="ECO:0000313" key="3">
    <source>
        <dbReference type="EMBL" id="KAH6691437.1"/>
    </source>
</evidence>
<evidence type="ECO:0008006" key="5">
    <source>
        <dbReference type="Google" id="ProtNLM"/>
    </source>
</evidence>
<comment type="caution">
    <text evidence="3">The sequence shown here is derived from an EMBL/GenBank/DDBJ whole genome shotgun (WGS) entry which is preliminary data.</text>
</comment>
<keyword evidence="2" id="KW-0732">Signal</keyword>
<feature type="chain" id="PRO_5040253136" description="Ig-like domain-containing protein" evidence="2">
    <location>
        <begin position="21"/>
        <end position="548"/>
    </location>
</feature>
<evidence type="ECO:0000256" key="1">
    <source>
        <dbReference type="SAM" id="MobiDB-lite"/>
    </source>
</evidence>
<name>A0A9P8VGR3_9PEZI</name>
<gene>
    <name evidence="3" type="ORF">F5X68DRAFT_274043</name>
</gene>
<evidence type="ECO:0000256" key="2">
    <source>
        <dbReference type="SAM" id="SignalP"/>
    </source>
</evidence>
<sequence length="548" mass="57247">MHTALRLAWVLCAFAIAALAADIGFDFDGAIEGASATDTSYNTGGTISVNGYTVKIPKNLQVNFPAAFVPWKDFVAAYKSGSFSGYEVSVVGNFVGTDGPIAASVGIAQFSTQGSVGFISAVNNDGTINIKDGPTIRINDPNGVYSVGYTGAPFLTADDESPSISSFSGFPMCVPRKADDPLCPASNRPDIGGSKQGSINAPNPLAMAPFMPGDFLEYSGFKNSAGEIVCYSIVATNIQIAAGTGNPSFIRVEDVNIGVYSADPNAEVAETRFIGYVSDIAGSPLTIWAVDIDPCTGKETPRKITTVDVQTGAARNKFVSRFKWQATDKYTREYRLTVTGTPKTTSNNITAGVYISPPTEVIQPELSVPGIPPINNDFSAFTHLTQGIGPDEAGNMWGPLSPFPQSGVKTFDVSTCPPPGTGTGGGTTPSPPPVPVDTVKVTSATLTQTGGGTLSVTCTSTNKDNTAVGMTVDYRVGTVDRTNVGMTPSTTTPGTWTFTGTKLKGASSVICKSKLGGSATLTVTARRKKRSAKLDERKDGDDDLCKED</sequence>
<keyword evidence="4" id="KW-1185">Reference proteome</keyword>
<dbReference type="Proteomes" id="UP000770015">
    <property type="component" value="Unassembled WGS sequence"/>
</dbReference>
<proteinExistence type="predicted"/>
<accession>A0A9P8VGR3</accession>
<protein>
    <recommendedName>
        <fullName evidence="5">Ig-like domain-containing protein</fullName>
    </recommendedName>
</protein>
<reference evidence="3" key="1">
    <citation type="journal article" date="2021" name="Nat. Commun.">
        <title>Genetic determinants of endophytism in the Arabidopsis root mycobiome.</title>
        <authorList>
            <person name="Mesny F."/>
            <person name="Miyauchi S."/>
            <person name="Thiergart T."/>
            <person name="Pickel B."/>
            <person name="Atanasova L."/>
            <person name="Karlsson M."/>
            <person name="Huettel B."/>
            <person name="Barry K.W."/>
            <person name="Haridas S."/>
            <person name="Chen C."/>
            <person name="Bauer D."/>
            <person name="Andreopoulos W."/>
            <person name="Pangilinan J."/>
            <person name="LaButti K."/>
            <person name="Riley R."/>
            <person name="Lipzen A."/>
            <person name="Clum A."/>
            <person name="Drula E."/>
            <person name="Henrissat B."/>
            <person name="Kohler A."/>
            <person name="Grigoriev I.V."/>
            <person name="Martin F.M."/>
            <person name="Hacquard S."/>
        </authorList>
    </citation>
    <scope>NUCLEOTIDE SEQUENCE</scope>
    <source>
        <strain evidence="3">MPI-SDFR-AT-0117</strain>
    </source>
</reference>
<dbReference type="EMBL" id="JAGSXJ010000005">
    <property type="protein sequence ID" value="KAH6691437.1"/>
    <property type="molecule type" value="Genomic_DNA"/>
</dbReference>
<dbReference type="OrthoDB" id="2129641at2759"/>
<evidence type="ECO:0000313" key="4">
    <source>
        <dbReference type="Proteomes" id="UP000770015"/>
    </source>
</evidence>